<evidence type="ECO:0000313" key="1">
    <source>
        <dbReference type="EMBL" id="MBX59328.1"/>
    </source>
</evidence>
<dbReference type="AlphaFoldDB" id="A0A2P2PX46"/>
<sequence length="68" mass="8061">MSRGEGSLIHSPTIIVAHFLIQARRVYLTRMRFRAVEGAQLKSRLRPVQMREVQYNSVMPDNLFFFFF</sequence>
<name>A0A2P2PX46_RHIMU</name>
<proteinExistence type="predicted"/>
<reference evidence="1" key="1">
    <citation type="submission" date="2018-02" db="EMBL/GenBank/DDBJ databases">
        <title>Rhizophora mucronata_Transcriptome.</title>
        <authorList>
            <person name="Meera S.P."/>
            <person name="Sreeshan A."/>
            <person name="Augustine A."/>
        </authorList>
    </citation>
    <scope>NUCLEOTIDE SEQUENCE</scope>
    <source>
        <tissue evidence="1">Leaf</tissue>
    </source>
</reference>
<dbReference type="EMBL" id="GGEC01078844">
    <property type="protein sequence ID" value="MBX59328.1"/>
    <property type="molecule type" value="Transcribed_RNA"/>
</dbReference>
<organism evidence="1">
    <name type="scientific">Rhizophora mucronata</name>
    <name type="common">Asiatic mangrove</name>
    <dbReference type="NCBI Taxonomy" id="61149"/>
    <lineage>
        <taxon>Eukaryota</taxon>
        <taxon>Viridiplantae</taxon>
        <taxon>Streptophyta</taxon>
        <taxon>Embryophyta</taxon>
        <taxon>Tracheophyta</taxon>
        <taxon>Spermatophyta</taxon>
        <taxon>Magnoliopsida</taxon>
        <taxon>eudicotyledons</taxon>
        <taxon>Gunneridae</taxon>
        <taxon>Pentapetalae</taxon>
        <taxon>rosids</taxon>
        <taxon>fabids</taxon>
        <taxon>Malpighiales</taxon>
        <taxon>Rhizophoraceae</taxon>
        <taxon>Rhizophora</taxon>
    </lineage>
</organism>
<accession>A0A2P2PX46</accession>
<protein>
    <submittedName>
        <fullName evidence="1">Uncharacterized protein</fullName>
    </submittedName>
</protein>